<dbReference type="Gene3D" id="3.10.105.10">
    <property type="entry name" value="Dipeptide-binding Protein, Domain 3"/>
    <property type="match status" value="1"/>
</dbReference>
<dbReference type="PIRSF" id="PIRSF002741">
    <property type="entry name" value="MppA"/>
    <property type="match status" value="1"/>
</dbReference>
<dbReference type="PANTHER" id="PTHR30290">
    <property type="entry name" value="PERIPLASMIC BINDING COMPONENT OF ABC TRANSPORTER"/>
    <property type="match status" value="1"/>
</dbReference>
<evidence type="ECO:0000256" key="2">
    <source>
        <dbReference type="ARBA" id="ARBA00005695"/>
    </source>
</evidence>
<dbReference type="FunFam" id="3.10.105.10:FF:000005">
    <property type="entry name" value="ABC transporter substrate-binding protein"/>
    <property type="match status" value="1"/>
</dbReference>
<dbReference type="STRING" id="80876.SAMN05421779_102739"/>
<evidence type="ECO:0000256" key="4">
    <source>
        <dbReference type="SAM" id="SignalP"/>
    </source>
</evidence>
<dbReference type="Gene3D" id="3.40.190.10">
    <property type="entry name" value="Periplasmic binding protein-like II"/>
    <property type="match status" value="1"/>
</dbReference>
<keyword evidence="7" id="KW-1185">Reference proteome</keyword>
<feature type="domain" description="Solute-binding protein family 5" evidence="5">
    <location>
        <begin position="109"/>
        <end position="510"/>
    </location>
</feature>
<name>A0A1N7KEY6_9PROT</name>
<dbReference type="OrthoDB" id="9803988at2"/>
<feature type="chain" id="PRO_5012184853" evidence="4">
    <location>
        <begin position="30"/>
        <end position="613"/>
    </location>
</feature>
<dbReference type="GO" id="GO:0042884">
    <property type="term" value="P:microcin transport"/>
    <property type="evidence" value="ECO:0007669"/>
    <property type="project" value="TreeGrafter"/>
</dbReference>
<organism evidence="6 7">
    <name type="scientific">Insolitispirillum peregrinum</name>
    <dbReference type="NCBI Taxonomy" id="80876"/>
    <lineage>
        <taxon>Bacteria</taxon>
        <taxon>Pseudomonadati</taxon>
        <taxon>Pseudomonadota</taxon>
        <taxon>Alphaproteobacteria</taxon>
        <taxon>Rhodospirillales</taxon>
        <taxon>Novispirillaceae</taxon>
        <taxon>Insolitispirillum</taxon>
    </lineage>
</organism>
<dbReference type="RefSeq" id="WP_076399556.1">
    <property type="nucleotide sequence ID" value="NZ_FTOA01000002.1"/>
</dbReference>
<evidence type="ECO:0000313" key="6">
    <source>
        <dbReference type="EMBL" id="SIS60060.1"/>
    </source>
</evidence>
<dbReference type="GO" id="GO:0043190">
    <property type="term" value="C:ATP-binding cassette (ABC) transporter complex"/>
    <property type="evidence" value="ECO:0007669"/>
    <property type="project" value="InterPro"/>
</dbReference>
<dbReference type="InterPro" id="IPR039424">
    <property type="entry name" value="SBP_5"/>
</dbReference>
<reference evidence="6 7" key="1">
    <citation type="submission" date="2017-01" db="EMBL/GenBank/DDBJ databases">
        <authorList>
            <person name="Mah S.A."/>
            <person name="Swanson W.J."/>
            <person name="Moy G.W."/>
            <person name="Vacquier V.D."/>
        </authorList>
    </citation>
    <scope>NUCLEOTIDE SEQUENCE [LARGE SCALE GENOMIC DNA]</scope>
    <source>
        <strain evidence="6 7">DSM 11589</strain>
    </source>
</reference>
<comment type="similarity">
    <text evidence="2">Belongs to the bacterial solute-binding protein 5 family.</text>
</comment>
<dbReference type="InterPro" id="IPR000914">
    <property type="entry name" value="SBP_5_dom"/>
</dbReference>
<dbReference type="CDD" id="cd08497">
    <property type="entry name" value="MbnE-like"/>
    <property type="match status" value="1"/>
</dbReference>
<gene>
    <name evidence="6" type="ORF">SAMN05421779_102739</name>
</gene>
<evidence type="ECO:0000256" key="3">
    <source>
        <dbReference type="ARBA" id="ARBA00022729"/>
    </source>
</evidence>
<dbReference type="Proteomes" id="UP000185678">
    <property type="component" value="Unassembled WGS sequence"/>
</dbReference>
<evidence type="ECO:0000313" key="7">
    <source>
        <dbReference type="Proteomes" id="UP000185678"/>
    </source>
</evidence>
<evidence type="ECO:0000256" key="1">
    <source>
        <dbReference type="ARBA" id="ARBA00004418"/>
    </source>
</evidence>
<dbReference type="GO" id="GO:1904680">
    <property type="term" value="F:peptide transmembrane transporter activity"/>
    <property type="evidence" value="ECO:0007669"/>
    <property type="project" value="TreeGrafter"/>
</dbReference>
<dbReference type="SUPFAM" id="SSF53850">
    <property type="entry name" value="Periplasmic binding protein-like II"/>
    <property type="match status" value="1"/>
</dbReference>
<dbReference type="AlphaFoldDB" id="A0A1N7KEY6"/>
<proteinExistence type="inferred from homology"/>
<keyword evidence="3 4" id="KW-0732">Signal</keyword>
<protein>
    <submittedName>
        <fullName evidence="6">Microcin C transport system substrate-binding protein</fullName>
    </submittedName>
</protein>
<comment type="subcellular location">
    <subcellularLocation>
        <location evidence="1">Periplasm</location>
    </subcellularLocation>
</comment>
<dbReference type="InterPro" id="IPR030678">
    <property type="entry name" value="Peptide/Ni-bd"/>
</dbReference>
<dbReference type="GO" id="GO:0015833">
    <property type="term" value="P:peptide transport"/>
    <property type="evidence" value="ECO:0007669"/>
    <property type="project" value="TreeGrafter"/>
</dbReference>
<dbReference type="EMBL" id="FTOA01000002">
    <property type="protein sequence ID" value="SIS60060.1"/>
    <property type="molecule type" value="Genomic_DNA"/>
</dbReference>
<sequence>MLSVSRRALLALPLWCSALFVVPALPAFAGDAPRHALTLHGSPKYGPDFKHFAYVNPDAPKGGELKLAAMGSYDTFNSFTIKGTPPAGIGMVYETLLTPAADEAFTEYGLLAESVTLAPDNTAVTFTLRPQAKFSDGKPVTPEDVIWSFNTLKEKGRPFYAFYYGDVKEVSKSGPRQVTFTFKDGSNRELPLTLGEMPILPKHFWDGKDFSASTLEPPVGSGPYRLKSFEAGRYVVYERVADWWAKDLPVTRGLYNFDTIRYDYYRDTTVALEAFKAGAYDVRPENVAKLWATGYDFPAVKDGKVLKLDVPHKMPSGMQGFAYNLRRPLFQDDRVRQALALAFDFEWSNQNLFYGQYLRTVSYFDNSELAATGLPGKDELALLEPLRKDLPPDVFTTVYQPPSTAGDNGLRVNLRQAMELLKAAGWSVKDGVLTNAQGQPFRFEILLSDPTWERIALPFAQNLKRLGIEASVRTVDSAQYQSRMDTFDYDMTVEIWGQSLSPGNEQRDFWGCAAAKQDGSRNTTGICSPAIDALIEKVVQAKDRNELITATRALDRVLLWSHQVIPHWHISSSRVALWNRFGMPAVSPMQGMQLMAWWADPKGLPVGFQPKAE</sequence>
<dbReference type="PANTHER" id="PTHR30290:SF64">
    <property type="entry name" value="ABC TRANSPORTER PERIPLASMIC BINDING PROTEIN"/>
    <property type="match status" value="1"/>
</dbReference>
<evidence type="ECO:0000259" key="5">
    <source>
        <dbReference type="Pfam" id="PF00496"/>
    </source>
</evidence>
<feature type="signal peptide" evidence="4">
    <location>
        <begin position="1"/>
        <end position="29"/>
    </location>
</feature>
<accession>A0A1N7KEY6</accession>
<dbReference type="GO" id="GO:0030288">
    <property type="term" value="C:outer membrane-bounded periplasmic space"/>
    <property type="evidence" value="ECO:0007669"/>
    <property type="project" value="TreeGrafter"/>
</dbReference>
<dbReference type="Pfam" id="PF00496">
    <property type="entry name" value="SBP_bac_5"/>
    <property type="match status" value="1"/>
</dbReference>